<dbReference type="InterPro" id="IPR007060">
    <property type="entry name" value="FtsL/DivIC"/>
</dbReference>
<name>A0A7G9GZ76_9FUSO</name>
<dbReference type="RefSeq" id="WP_187423213.1">
    <property type="nucleotide sequence ID" value="NZ_CP060637.1"/>
</dbReference>
<feature type="coiled-coil region" evidence="1">
    <location>
        <begin position="33"/>
        <end position="67"/>
    </location>
</feature>
<dbReference type="Pfam" id="PF04977">
    <property type="entry name" value="DivIC"/>
    <property type="match status" value="1"/>
</dbReference>
<proteinExistence type="predicted"/>
<dbReference type="Proteomes" id="UP000515913">
    <property type="component" value="Chromosome"/>
</dbReference>
<evidence type="ECO:0000256" key="2">
    <source>
        <dbReference type="SAM" id="Phobius"/>
    </source>
</evidence>
<gene>
    <name evidence="3" type="ORF">H9Q81_04665</name>
</gene>
<sequence>MKKWIISNVMFIICLALTINFLFPPIYRSWLKIQKLDEDVMILLARIENLKHKIASYKDRIDIMDDEFQREKVARNKLQMIKDQEEIYRFINKKQEEL</sequence>
<dbReference type="KEGG" id="fho:H9Q81_04665"/>
<accession>A0A7G9GZ76</accession>
<keyword evidence="2" id="KW-1133">Transmembrane helix</keyword>
<keyword evidence="4" id="KW-1185">Reference proteome</keyword>
<keyword evidence="2" id="KW-0472">Membrane</keyword>
<keyword evidence="2" id="KW-0812">Transmembrane</keyword>
<organism evidence="3 4">
    <name type="scientific">Fusobacterium hominis</name>
    <dbReference type="NCBI Taxonomy" id="2764326"/>
    <lineage>
        <taxon>Bacteria</taxon>
        <taxon>Fusobacteriati</taxon>
        <taxon>Fusobacteriota</taxon>
        <taxon>Fusobacteriia</taxon>
        <taxon>Fusobacteriales</taxon>
        <taxon>Fusobacteriaceae</taxon>
        <taxon>Fusobacterium</taxon>
    </lineage>
</organism>
<feature type="transmembrane region" description="Helical" evidence="2">
    <location>
        <begin position="6"/>
        <end position="27"/>
    </location>
</feature>
<dbReference type="EMBL" id="CP060637">
    <property type="protein sequence ID" value="QNM16108.1"/>
    <property type="molecule type" value="Genomic_DNA"/>
</dbReference>
<evidence type="ECO:0000313" key="3">
    <source>
        <dbReference type="EMBL" id="QNM16108.1"/>
    </source>
</evidence>
<protein>
    <submittedName>
        <fullName evidence="3">Septum formation initiator family protein</fullName>
    </submittedName>
</protein>
<reference evidence="3 4" key="1">
    <citation type="submission" date="2020-08" db="EMBL/GenBank/DDBJ databases">
        <authorList>
            <person name="Liu C."/>
            <person name="Sun Q."/>
        </authorList>
    </citation>
    <scope>NUCLEOTIDE SEQUENCE [LARGE SCALE GENOMIC DNA]</scope>
    <source>
        <strain evidence="3 4">NSJ-57</strain>
    </source>
</reference>
<keyword evidence="1" id="KW-0175">Coiled coil</keyword>
<evidence type="ECO:0000313" key="4">
    <source>
        <dbReference type="Proteomes" id="UP000515913"/>
    </source>
</evidence>
<dbReference type="AlphaFoldDB" id="A0A7G9GZ76"/>
<evidence type="ECO:0000256" key="1">
    <source>
        <dbReference type="SAM" id="Coils"/>
    </source>
</evidence>